<proteinExistence type="predicted"/>
<gene>
    <name evidence="1" type="ORF">EJ73_02079</name>
</gene>
<accession>A0A318HRQ6</accession>
<evidence type="ECO:0000313" key="2">
    <source>
        <dbReference type="Proteomes" id="UP000248314"/>
    </source>
</evidence>
<sequence length="74" mass="8718">MAYRKRQKYEDLIAEKDLKNLPLAFRFLIRRETNTIGEMYSYVRFSTSKKLGTCSLNNYTDLTPISGIFISEEK</sequence>
<dbReference type="OrthoDB" id="1074764at2"/>
<reference evidence="1 2" key="1">
    <citation type="submission" date="2018-05" db="EMBL/GenBank/DDBJ databases">
        <title>Genomic Encyclopedia of Type Strains, Phase I: the one thousand microbial genomes (KMG-I) project.</title>
        <authorList>
            <person name="Kyrpides N."/>
        </authorList>
    </citation>
    <scope>NUCLEOTIDE SEQUENCE [LARGE SCALE GENOMIC DNA]</scope>
    <source>
        <strain evidence="1 2">DSM 15611</strain>
    </source>
</reference>
<name>A0A318HRQ6_9BACT</name>
<dbReference type="EMBL" id="QJJX01000027">
    <property type="protein sequence ID" value="PXX20912.1"/>
    <property type="molecule type" value="Genomic_DNA"/>
</dbReference>
<keyword evidence="2" id="KW-1185">Reference proteome</keyword>
<dbReference type="AlphaFoldDB" id="A0A318HRQ6"/>
<dbReference type="Proteomes" id="UP000248314">
    <property type="component" value="Unassembled WGS sequence"/>
</dbReference>
<dbReference type="STRING" id="1122991.GCA_000613445_01174"/>
<protein>
    <submittedName>
        <fullName evidence="1">Uncharacterized protein</fullName>
    </submittedName>
</protein>
<organism evidence="1 2">
    <name type="scientific">Hoylesella shahii DSM 15611 = JCM 12083</name>
    <dbReference type="NCBI Taxonomy" id="1122991"/>
    <lineage>
        <taxon>Bacteria</taxon>
        <taxon>Pseudomonadati</taxon>
        <taxon>Bacteroidota</taxon>
        <taxon>Bacteroidia</taxon>
        <taxon>Bacteroidales</taxon>
        <taxon>Prevotellaceae</taxon>
        <taxon>Hoylesella</taxon>
    </lineage>
</organism>
<comment type="caution">
    <text evidence="1">The sequence shown here is derived from an EMBL/GenBank/DDBJ whole genome shotgun (WGS) entry which is preliminary data.</text>
</comment>
<evidence type="ECO:0000313" key="1">
    <source>
        <dbReference type="EMBL" id="PXX20912.1"/>
    </source>
</evidence>